<dbReference type="InterPro" id="IPR024991">
    <property type="entry name" value="RING-H2_APC11"/>
</dbReference>
<dbReference type="Proteomes" id="UP000799779">
    <property type="component" value="Unassembled WGS sequence"/>
</dbReference>
<evidence type="ECO:0000313" key="6">
    <source>
        <dbReference type="EMBL" id="KAF2002125.1"/>
    </source>
</evidence>
<protein>
    <recommendedName>
        <fullName evidence="1">Anaphase-promoting complex subunit 11</fullName>
    </recommendedName>
</protein>
<dbReference type="UniPathway" id="UPA00143"/>
<keyword evidence="2" id="KW-0132">Cell division</keyword>
<dbReference type="SMART" id="SM00184">
    <property type="entry name" value="RING"/>
    <property type="match status" value="1"/>
</dbReference>
<dbReference type="SUPFAM" id="SSF57850">
    <property type="entry name" value="RING/U-box"/>
    <property type="match status" value="1"/>
</dbReference>
<proteinExistence type="predicted"/>
<evidence type="ECO:0000256" key="2">
    <source>
        <dbReference type="ARBA" id="ARBA00022618"/>
    </source>
</evidence>
<dbReference type="Gene3D" id="3.30.40.10">
    <property type="entry name" value="Zinc/RING finger domain, C3HC4 (zinc finger)"/>
    <property type="match status" value="1"/>
</dbReference>
<gene>
    <name evidence="6" type="ORF">P154DRAFT_533374</name>
</gene>
<evidence type="ECO:0000256" key="1">
    <source>
        <dbReference type="ARBA" id="ARBA00013928"/>
    </source>
</evidence>
<dbReference type="InterPro" id="IPR013083">
    <property type="entry name" value="Znf_RING/FYVE/PHD"/>
</dbReference>
<feature type="domain" description="RING-type" evidence="5">
    <location>
        <begin position="24"/>
        <end position="85"/>
    </location>
</feature>
<evidence type="ECO:0000259" key="5">
    <source>
        <dbReference type="PROSITE" id="PS50089"/>
    </source>
</evidence>
<sequence>MEAFLRLGLETLRDDYFEATSTCCPICRETSIAPLTTDRTRRARETPDARVIKIKQCNHVYHRHCLVTWLETLGTSLDGTCPMDRQILYNASTPTIANGSSGRNDMRNLTAWLTRISDRYHQYPEGSAQRALADQELARHGVNMHQRTLREQ</sequence>
<reference evidence="6" key="1">
    <citation type="journal article" date="2020" name="Stud. Mycol.">
        <title>101 Dothideomycetes genomes: a test case for predicting lifestyles and emergence of pathogens.</title>
        <authorList>
            <person name="Haridas S."/>
            <person name="Albert R."/>
            <person name="Binder M."/>
            <person name="Bloem J."/>
            <person name="Labutti K."/>
            <person name="Salamov A."/>
            <person name="Andreopoulos B."/>
            <person name="Baker S."/>
            <person name="Barry K."/>
            <person name="Bills G."/>
            <person name="Bluhm B."/>
            <person name="Cannon C."/>
            <person name="Castanera R."/>
            <person name="Culley D."/>
            <person name="Daum C."/>
            <person name="Ezra D."/>
            <person name="Gonzalez J."/>
            <person name="Henrissat B."/>
            <person name="Kuo A."/>
            <person name="Liang C."/>
            <person name="Lipzen A."/>
            <person name="Lutzoni F."/>
            <person name="Magnuson J."/>
            <person name="Mondo S."/>
            <person name="Nolan M."/>
            <person name="Ohm R."/>
            <person name="Pangilinan J."/>
            <person name="Park H.-J."/>
            <person name="Ramirez L."/>
            <person name="Alfaro M."/>
            <person name="Sun H."/>
            <person name="Tritt A."/>
            <person name="Yoshinaga Y."/>
            <person name="Zwiers L.-H."/>
            <person name="Turgeon B."/>
            <person name="Goodwin S."/>
            <person name="Spatafora J."/>
            <person name="Crous P."/>
            <person name="Grigoriev I."/>
        </authorList>
    </citation>
    <scope>NUCLEOTIDE SEQUENCE</scope>
    <source>
        <strain evidence="6">CBS 123094</strain>
    </source>
</reference>
<evidence type="ECO:0000256" key="4">
    <source>
        <dbReference type="PROSITE-ProRule" id="PRU00175"/>
    </source>
</evidence>
<accession>A0A6A5WSS8</accession>
<keyword evidence="4" id="KW-0479">Metal-binding</keyword>
<keyword evidence="4" id="KW-0862">Zinc</keyword>
<evidence type="ECO:0000313" key="7">
    <source>
        <dbReference type="Proteomes" id="UP000799779"/>
    </source>
</evidence>
<dbReference type="OrthoDB" id="3801318at2759"/>
<dbReference type="GO" id="GO:0008270">
    <property type="term" value="F:zinc ion binding"/>
    <property type="evidence" value="ECO:0007669"/>
    <property type="project" value="UniProtKB-KW"/>
</dbReference>
<dbReference type="AlphaFoldDB" id="A0A6A5WSS8"/>
<organism evidence="6 7">
    <name type="scientific">Amniculicola lignicola CBS 123094</name>
    <dbReference type="NCBI Taxonomy" id="1392246"/>
    <lineage>
        <taxon>Eukaryota</taxon>
        <taxon>Fungi</taxon>
        <taxon>Dikarya</taxon>
        <taxon>Ascomycota</taxon>
        <taxon>Pezizomycotina</taxon>
        <taxon>Dothideomycetes</taxon>
        <taxon>Pleosporomycetidae</taxon>
        <taxon>Pleosporales</taxon>
        <taxon>Amniculicolaceae</taxon>
        <taxon>Amniculicola</taxon>
    </lineage>
</organism>
<dbReference type="GO" id="GO:0016567">
    <property type="term" value="P:protein ubiquitination"/>
    <property type="evidence" value="ECO:0007669"/>
    <property type="project" value="UniProtKB-UniPathway"/>
</dbReference>
<dbReference type="PROSITE" id="PS50089">
    <property type="entry name" value="ZF_RING_2"/>
    <property type="match status" value="1"/>
</dbReference>
<dbReference type="EMBL" id="ML977579">
    <property type="protein sequence ID" value="KAF2002125.1"/>
    <property type="molecule type" value="Genomic_DNA"/>
</dbReference>
<dbReference type="Pfam" id="PF12861">
    <property type="entry name" value="zf-ANAPC11"/>
    <property type="match status" value="1"/>
</dbReference>
<keyword evidence="4" id="KW-0863">Zinc-finger</keyword>
<name>A0A6A5WSS8_9PLEO</name>
<dbReference type="InterPro" id="IPR001841">
    <property type="entry name" value="Znf_RING"/>
</dbReference>
<dbReference type="GO" id="GO:0051603">
    <property type="term" value="P:proteolysis involved in protein catabolic process"/>
    <property type="evidence" value="ECO:0007669"/>
    <property type="project" value="UniProtKB-ARBA"/>
</dbReference>
<evidence type="ECO:0000256" key="3">
    <source>
        <dbReference type="ARBA" id="ARBA00022776"/>
    </source>
</evidence>
<keyword evidence="3" id="KW-0498">Mitosis</keyword>
<keyword evidence="3" id="KW-0131">Cell cycle</keyword>
<keyword evidence="7" id="KW-1185">Reference proteome</keyword>